<sequence length="322" mass="35080">MTSVVFCSAYPMGTFPNGVDESQRAKQVADALVKSYVEETNEGNYQDNNAGPPGSMPDTFEPAEVVFESSGGSDFSPSPHVQFPGDNDDKPPLIDPLFEHVPTETTEDNLVATKQIDITPAAHVPLILSTGFNESATHSNKADSDSLALRELLTDGSERRPLGYLDPGSLTLTTVIVVAVIFMLSLVGLSFLTVWQYRRRRSTHRWTVGKSKSPAFQVSKIYSAACTGAHLSTWSSKSDAWCYENVSDGGTMKKRDSVYLSGATLKPYAYVGSLSTSNGTTRSSVFSENATTHSLYSNEGHHRWFDGELHAGCTPYREKLVS</sequence>
<organism evidence="2 3">
    <name type="scientific">Trichuris trichiura</name>
    <name type="common">Whipworm</name>
    <name type="synonym">Trichocephalus trichiurus</name>
    <dbReference type="NCBI Taxonomy" id="36087"/>
    <lineage>
        <taxon>Eukaryota</taxon>
        <taxon>Metazoa</taxon>
        <taxon>Ecdysozoa</taxon>
        <taxon>Nematoda</taxon>
        <taxon>Enoplea</taxon>
        <taxon>Dorylaimia</taxon>
        <taxon>Trichinellida</taxon>
        <taxon>Trichuridae</taxon>
        <taxon>Trichuris</taxon>
    </lineage>
</organism>
<dbReference type="Proteomes" id="UP000030665">
    <property type="component" value="Unassembled WGS sequence"/>
</dbReference>
<accession>A0A077YWZ5</accession>
<dbReference type="OrthoDB" id="5917995at2759"/>
<evidence type="ECO:0000256" key="1">
    <source>
        <dbReference type="SAM" id="Phobius"/>
    </source>
</evidence>
<proteinExistence type="predicted"/>
<dbReference type="AlphaFoldDB" id="A0A077YWZ5"/>
<reference evidence="2" key="1">
    <citation type="submission" date="2014-01" db="EMBL/GenBank/DDBJ databases">
        <authorList>
            <person name="Aslett M."/>
        </authorList>
    </citation>
    <scope>NUCLEOTIDE SEQUENCE</scope>
</reference>
<reference evidence="2" key="2">
    <citation type="submission" date="2014-03" db="EMBL/GenBank/DDBJ databases">
        <title>The whipworm genome and dual-species transcriptomics of an intimate host-pathogen interaction.</title>
        <authorList>
            <person name="Foth B.J."/>
            <person name="Tsai I.J."/>
            <person name="Reid A.J."/>
            <person name="Bancroft A.J."/>
            <person name="Nichol S."/>
            <person name="Tracey A."/>
            <person name="Holroyd N."/>
            <person name="Cotton J.A."/>
            <person name="Stanley E.J."/>
            <person name="Zarowiecki M."/>
            <person name="Liu J.Z."/>
            <person name="Huckvale T."/>
            <person name="Cooper P.J."/>
            <person name="Grencis R.K."/>
            <person name="Berriman M."/>
        </authorList>
    </citation>
    <scope>NUCLEOTIDE SEQUENCE [LARGE SCALE GENOMIC DNA]</scope>
</reference>
<name>A0A077YWZ5_TRITR</name>
<keyword evidence="3" id="KW-1185">Reference proteome</keyword>
<evidence type="ECO:0000313" key="2">
    <source>
        <dbReference type="EMBL" id="CDW52254.1"/>
    </source>
</evidence>
<protein>
    <submittedName>
        <fullName evidence="2">Ribosome biogenesis protein BOP1 homolog</fullName>
    </submittedName>
</protein>
<keyword evidence="1" id="KW-1133">Transmembrane helix</keyword>
<evidence type="ECO:0000313" key="3">
    <source>
        <dbReference type="Proteomes" id="UP000030665"/>
    </source>
</evidence>
<keyword evidence="1" id="KW-0812">Transmembrane</keyword>
<dbReference type="EMBL" id="HG805817">
    <property type="protein sequence ID" value="CDW52254.1"/>
    <property type="molecule type" value="Genomic_DNA"/>
</dbReference>
<feature type="transmembrane region" description="Helical" evidence="1">
    <location>
        <begin position="170"/>
        <end position="195"/>
    </location>
</feature>
<keyword evidence="1" id="KW-0472">Membrane</keyword>
<gene>
    <name evidence="2" type="ORF">TTRE_0000051301</name>
</gene>